<evidence type="ECO:0000256" key="6">
    <source>
        <dbReference type="ARBA" id="ARBA00023239"/>
    </source>
</evidence>
<evidence type="ECO:0000256" key="5">
    <source>
        <dbReference type="ARBA" id="ARBA00022840"/>
    </source>
</evidence>
<organism evidence="8 9">
    <name type="scientific">Clostridium neonatale</name>
    <dbReference type="NCBI Taxonomy" id="137838"/>
    <lineage>
        <taxon>Bacteria</taxon>
        <taxon>Bacillati</taxon>
        <taxon>Bacillota</taxon>
        <taxon>Clostridia</taxon>
        <taxon>Eubacteriales</taxon>
        <taxon>Clostridiaceae</taxon>
        <taxon>Clostridium</taxon>
    </lineage>
</organism>
<dbReference type="InterPro" id="IPR013035">
    <property type="entry name" value="PEP_carboxykinase_C"/>
</dbReference>
<keyword evidence="6" id="KW-0456">Lyase</keyword>
<dbReference type="EC" id="4.1.1.49" evidence="3"/>
<dbReference type="GO" id="GO:0006094">
    <property type="term" value="P:gluconeogenesis"/>
    <property type="evidence" value="ECO:0007669"/>
    <property type="project" value="InterPro"/>
</dbReference>
<dbReference type="Gene3D" id="3.40.449.10">
    <property type="entry name" value="Phosphoenolpyruvate Carboxykinase, domain 1"/>
    <property type="match status" value="1"/>
</dbReference>
<dbReference type="EMBL" id="CAKJVE010000004">
    <property type="protein sequence ID" value="CAG9706090.1"/>
    <property type="molecule type" value="Genomic_DNA"/>
</dbReference>
<reference evidence="8" key="1">
    <citation type="submission" date="2021-10" db="EMBL/GenBank/DDBJ databases">
        <authorList>
            <person name="Mesa V."/>
        </authorList>
    </citation>
    <scope>NUCLEOTIDE SEQUENCE</scope>
    <source>
        <strain evidence="8">CC3_PB</strain>
    </source>
</reference>
<dbReference type="Pfam" id="PF01293">
    <property type="entry name" value="PEPCK_ATP"/>
    <property type="match status" value="1"/>
</dbReference>
<comment type="pathway">
    <text evidence="1">Carbohydrate biosynthesis; gluconeogenesis.</text>
</comment>
<dbReference type="SUPFAM" id="SSF53795">
    <property type="entry name" value="PEP carboxykinase-like"/>
    <property type="match status" value="1"/>
</dbReference>
<evidence type="ECO:0000256" key="4">
    <source>
        <dbReference type="ARBA" id="ARBA00022741"/>
    </source>
</evidence>
<keyword evidence="5" id="KW-0067">ATP-binding</keyword>
<keyword evidence="4" id="KW-0547">Nucleotide-binding</keyword>
<dbReference type="Proteomes" id="UP000789738">
    <property type="component" value="Unassembled WGS sequence"/>
</dbReference>
<comment type="caution">
    <text evidence="8">The sequence shown here is derived from an EMBL/GenBank/DDBJ whole genome shotgun (WGS) entry which is preliminary data.</text>
</comment>
<comment type="similarity">
    <text evidence="2">Belongs to the phosphoenolpyruvate carboxykinase (ATP) family.</text>
</comment>
<evidence type="ECO:0000256" key="3">
    <source>
        <dbReference type="ARBA" id="ARBA00012363"/>
    </source>
</evidence>
<dbReference type="GO" id="GO:0005524">
    <property type="term" value="F:ATP binding"/>
    <property type="evidence" value="ECO:0007669"/>
    <property type="project" value="UniProtKB-KW"/>
</dbReference>
<dbReference type="AlphaFoldDB" id="A0AA86JWC8"/>
<dbReference type="RefSeq" id="WP_342350391.1">
    <property type="nucleotide sequence ID" value="NZ_CAKJVE010000004.1"/>
</dbReference>
<evidence type="ECO:0000256" key="7">
    <source>
        <dbReference type="ARBA" id="ARBA00047371"/>
    </source>
</evidence>
<protein>
    <recommendedName>
        <fullName evidence="3">phosphoenolpyruvate carboxykinase (ATP)</fullName>
        <ecNumber evidence="3">4.1.1.49</ecNumber>
    </recommendedName>
</protein>
<comment type="catalytic activity">
    <reaction evidence="7">
        <text>oxaloacetate + ATP = phosphoenolpyruvate + ADP + CO2</text>
        <dbReference type="Rhea" id="RHEA:18617"/>
        <dbReference type="ChEBI" id="CHEBI:16452"/>
        <dbReference type="ChEBI" id="CHEBI:16526"/>
        <dbReference type="ChEBI" id="CHEBI:30616"/>
        <dbReference type="ChEBI" id="CHEBI:58702"/>
        <dbReference type="ChEBI" id="CHEBI:456216"/>
        <dbReference type="EC" id="4.1.1.49"/>
    </reaction>
</comment>
<dbReference type="GO" id="GO:0004612">
    <property type="term" value="F:phosphoenolpyruvate carboxykinase (ATP) activity"/>
    <property type="evidence" value="ECO:0007669"/>
    <property type="project" value="UniProtKB-EC"/>
</dbReference>
<accession>A0AA86JWC8</accession>
<dbReference type="Gene3D" id="3.90.228.20">
    <property type="match status" value="1"/>
</dbReference>
<evidence type="ECO:0000313" key="9">
    <source>
        <dbReference type="Proteomes" id="UP000789738"/>
    </source>
</evidence>
<evidence type="ECO:0000256" key="1">
    <source>
        <dbReference type="ARBA" id="ARBA00004742"/>
    </source>
</evidence>
<proteinExistence type="inferred from homology"/>
<evidence type="ECO:0000256" key="2">
    <source>
        <dbReference type="ARBA" id="ARBA00006052"/>
    </source>
</evidence>
<sequence length="599" mass="69645">MKKEFSMSNDKVMINFTAKYCDSFEAVLESDGFRRILDIYLRRSKKKNSKSYRYLSNSLNTDSLIDVRRDIIQIIKYLTVMSVEEIIEHNERFLDLLSLKDDFIAFVEDFYLFWRRLERYTIIHRYKVQEGLAAASFTEANDNFSVLILKLYRKIEKSMLGYEPQVYRQIPAGGNACVMIHEMEWARPQGYELLEDIPFIDKILLETPFITYPKRNTRDGMFTEIDYNPLKYAQINKEHWFCYPAKIGGMLIFIYFHRDFMEHGITLCNLFEMARSEETRGRKPEMIYVFGAKDDGEELQTVFYDDKKNDIMLGYVNHSEKIDYFGYMKKMTLTLYNLLMIKRGYLPIHGSMVNIVLKSGDVANVVIMGDSGAGKSESLEAFRSLSEDYISDMTIIFDDMGTFKIEDGVIKGYGTEIGAFVRLDDLDQGYAFKEIDRSIFMNPDKINARLVMPVASYKEITKGYPIDFFFYANNYDEVREGDKYLNYFENVDDAKKTFKAGARIAKGTTTEKGLVESYFANPFGPAQKQIETDILIDEYFDLMFKSNQVKVGQIKTCLGVKGQEKTGPRSAAIELFDEIKRVKNKKLICKTTSMMYESN</sequence>
<dbReference type="InterPro" id="IPR008210">
    <property type="entry name" value="PEP_carboxykinase_N"/>
</dbReference>
<dbReference type="InterPro" id="IPR001272">
    <property type="entry name" value="PEP_carboxykinase_ATP"/>
</dbReference>
<evidence type="ECO:0000313" key="8">
    <source>
        <dbReference type="EMBL" id="CAG9706090.1"/>
    </source>
</evidence>
<gene>
    <name evidence="8" type="ORF">CNEO_42263</name>
</gene>
<name>A0AA86JWC8_9CLOT</name>